<evidence type="ECO:0000259" key="10">
    <source>
        <dbReference type="Pfam" id="PF14416"/>
    </source>
</evidence>
<dbReference type="PANTHER" id="PTHR32285">
    <property type="entry name" value="PROTEIN TRICHOME BIREFRINGENCE-LIKE 9-RELATED"/>
    <property type="match status" value="1"/>
</dbReference>
<evidence type="ECO:0000259" key="9">
    <source>
        <dbReference type="Pfam" id="PF13839"/>
    </source>
</evidence>
<dbReference type="RefSeq" id="XP_008799799.3">
    <property type="nucleotide sequence ID" value="XM_008801577.4"/>
</dbReference>
<dbReference type="AlphaFoldDB" id="A0A8B7CI73"/>
<dbReference type="KEGG" id="pda:103714365"/>
<evidence type="ECO:0000256" key="8">
    <source>
        <dbReference type="SAM" id="Phobius"/>
    </source>
</evidence>
<dbReference type="Pfam" id="PF13839">
    <property type="entry name" value="PC-Esterase"/>
    <property type="match status" value="1"/>
</dbReference>
<evidence type="ECO:0000256" key="6">
    <source>
        <dbReference type="ARBA" id="ARBA00023034"/>
    </source>
</evidence>
<comment type="subcellular location">
    <subcellularLocation>
        <location evidence="1">Golgi apparatus membrane</location>
        <topology evidence="1">Single-pass type II membrane protein</topology>
    </subcellularLocation>
</comment>
<keyword evidence="4" id="KW-0735">Signal-anchor</keyword>
<evidence type="ECO:0000256" key="7">
    <source>
        <dbReference type="ARBA" id="ARBA00023136"/>
    </source>
</evidence>
<keyword evidence="5 8" id="KW-1133">Transmembrane helix</keyword>
<dbReference type="Pfam" id="PF14416">
    <property type="entry name" value="PMR5N"/>
    <property type="match status" value="1"/>
</dbReference>
<feature type="domain" description="Trichome birefringence-like N-terminal" evidence="10">
    <location>
        <begin position="105"/>
        <end position="158"/>
    </location>
</feature>
<keyword evidence="3 8" id="KW-0812">Transmembrane</keyword>
<dbReference type="OrthoDB" id="2016263at2759"/>
<comment type="similarity">
    <text evidence="2">Belongs to the PC-esterase family. TBL subfamily.</text>
</comment>
<dbReference type="InterPro" id="IPR029962">
    <property type="entry name" value="TBL"/>
</dbReference>
<gene>
    <name evidence="12" type="primary">LOC103714365</name>
</gene>
<evidence type="ECO:0000256" key="5">
    <source>
        <dbReference type="ARBA" id="ARBA00022989"/>
    </source>
</evidence>
<dbReference type="GeneID" id="103714365"/>
<evidence type="ECO:0000256" key="2">
    <source>
        <dbReference type="ARBA" id="ARBA00007727"/>
    </source>
</evidence>
<reference evidence="12" key="2">
    <citation type="submission" date="2025-08" db="UniProtKB">
        <authorList>
            <consortium name="RefSeq"/>
        </authorList>
    </citation>
    <scope>IDENTIFICATION</scope>
    <source>
        <tissue evidence="12">Young leaves</tissue>
    </source>
</reference>
<evidence type="ECO:0000256" key="3">
    <source>
        <dbReference type="ARBA" id="ARBA00022692"/>
    </source>
</evidence>
<evidence type="ECO:0000313" key="12">
    <source>
        <dbReference type="RefSeq" id="XP_008799799.3"/>
    </source>
</evidence>
<organism evidence="11 12">
    <name type="scientific">Phoenix dactylifera</name>
    <name type="common">Date palm</name>
    <dbReference type="NCBI Taxonomy" id="42345"/>
    <lineage>
        <taxon>Eukaryota</taxon>
        <taxon>Viridiplantae</taxon>
        <taxon>Streptophyta</taxon>
        <taxon>Embryophyta</taxon>
        <taxon>Tracheophyta</taxon>
        <taxon>Spermatophyta</taxon>
        <taxon>Magnoliopsida</taxon>
        <taxon>Liliopsida</taxon>
        <taxon>Arecaceae</taxon>
        <taxon>Coryphoideae</taxon>
        <taxon>Phoeniceae</taxon>
        <taxon>Phoenix</taxon>
    </lineage>
</organism>
<dbReference type="InterPro" id="IPR026057">
    <property type="entry name" value="TBL_C"/>
</dbReference>
<accession>A0A8B7CI73</accession>
<dbReference type="GO" id="GO:1990538">
    <property type="term" value="F:xylan O-acetyltransferase activity"/>
    <property type="evidence" value="ECO:0007669"/>
    <property type="project" value="UniProtKB-ARBA"/>
</dbReference>
<keyword evidence="7 8" id="KW-0472">Membrane</keyword>
<sequence length="451" mass="52820">MIELPTILRRLRCSTLMNLNAAAKNLIRLSRAQRKANIPLKEEGWVCEMEKKGQFAMRPWGLRSRFNSVLALFLALIIVLAVFLTTKDDGRPDIPMPVFESSAVTCDLFSGRWVYDNSTYPLYLEKGCKFMSDQSACEKFGRTNLKYQNWRWQPHGCDLPRFNATRLLERLRDKRMAFVGDSLNRNQWISMICLLGASIPDPSKTMETNGSRMSFRVKEFNATVDFYWSPLLVESNSDDPVHHQIPDRTVRAQSIEKHARHWTDADILVFNSYLWRRDTMRVLWGSFEDKDGIYKEIEAHRAYELALKTWSEWLEFHVDHRRTQMFFMSMSPTHFWGEEWGIPSDQNCYNETEPITKDGYWGRGSDGEIMRIAEATIEGLRDRGVSVQILNITQLSEYRKDGHPSIYRKHWEPLTKEQLENPTSFADCIHWCLPGVPDVWNELLYAYIFSR</sequence>
<feature type="transmembrane region" description="Helical" evidence="8">
    <location>
        <begin position="66"/>
        <end position="84"/>
    </location>
</feature>
<evidence type="ECO:0000256" key="1">
    <source>
        <dbReference type="ARBA" id="ARBA00004323"/>
    </source>
</evidence>
<dbReference type="PANTHER" id="PTHR32285:SF11">
    <property type="entry name" value="PROTEIN TRICHOME BIREFRINGENCE-LIKE 34"/>
    <property type="match status" value="1"/>
</dbReference>
<proteinExistence type="inferred from homology"/>
<protein>
    <submittedName>
        <fullName evidence="12">Protein trichome birefringence-like 34</fullName>
    </submittedName>
</protein>
<reference evidence="11" key="1">
    <citation type="journal article" date="2019" name="Nat. Commun.">
        <title>Genome-wide association mapping of date palm fruit traits.</title>
        <authorList>
            <person name="Hazzouri K.M."/>
            <person name="Gros-Balthazard M."/>
            <person name="Flowers J.M."/>
            <person name="Copetti D."/>
            <person name="Lemansour A."/>
            <person name="Lebrun M."/>
            <person name="Masmoudi K."/>
            <person name="Ferrand S."/>
            <person name="Dhar M.I."/>
            <person name="Fresquez Z.A."/>
            <person name="Rosas U."/>
            <person name="Zhang J."/>
            <person name="Talag J."/>
            <person name="Lee S."/>
            <person name="Kudrna D."/>
            <person name="Powell R.F."/>
            <person name="Leitch I.J."/>
            <person name="Krueger R.R."/>
            <person name="Wing R.A."/>
            <person name="Amiri K.M.A."/>
            <person name="Purugganan M.D."/>
        </authorList>
    </citation>
    <scope>NUCLEOTIDE SEQUENCE [LARGE SCALE GENOMIC DNA]</scope>
    <source>
        <strain evidence="11">cv. Khalas</strain>
    </source>
</reference>
<feature type="domain" description="Trichome birefringence-like C-terminal" evidence="9">
    <location>
        <begin position="159"/>
        <end position="446"/>
    </location>
</feature>
<name>A0A8B7CI73_PHODC</name>
<dbReference type="InterPro" id="IPR025846">
    <property type="entry name" value="TBL_N"/>
</dbReference>
<evidence type="ECO:0000256" key="4">
    <source>
        <dbReference type="ARBA" id="ARBA00022968"/>
    </source>
</evidence>
<keyword evidence="6" id="KW-0333">Golgi apparatus</keyword>
<dbReference type="Proteomes" id="UP000228380">
    <property type="component" value="Chromosome 3"/>
</dbReference>
<keyword evidence="11" id="KW-1185">Reference proteome</keyword>
<evidence type="ECO:0000313" key="11">
    <source>
        <dbReference type="Proteomes" id="UP000228380"/>
    </source>
</evidence>
<dbReference type="GO" id="GO:0000139">
    <property type="term" value="C:Golgi membrane"/>
    <property type="evidence" value="ECO:0007669"/>
    <property type="project" value="UniProtKB-SubCell"/>
</dbReference>